<dbReference type="Gene3D" id="3.40.50.1000">
    <property type="entry name" value="HAD superfamily/HAD-like"/>
    <property type="match status" value="1"/>
</dbReference>
<protein>
    <recommendedName>
        <fullName evidence="4">Trehalose 6-phosphate phosphatase</fullName>
        <ecNumber evidence="4">3.1.3.12</ecNumber>
    </recommendedName>
</protein>
<dbReference type="InterPro" id="IPR006379">
    <property type="entry name" value="HAD-SF_hydro_IIB"/>
</dbReference>
<dbReference type="RefSeq" id="WP_307434793.1">
    <property type="nucleotide sequence ID" value="NZ_JAUSVK010000001.1"/>
</dbReference>
<dbReference type="InterPro" id="IPR023214">
    <property type="entry name" value="HAD_sf"/>
</dbReference>
<evidence type="ECO:0000256" key="1">
    <source>
        <dbReference type="ARBA" id="ARBA00005199"/>
    </source>
</evidence>
<proteinExistence type="inferred from homology"/>
<comment type="similarity">
    <text evidence="2 4">Belongs to the trehalose phosphatase family.</text>
</comment>
<dbReference type="NCBIfam" id="TIGR01484">
    <property type="entry name" value="HAD-SF-IIB"/>
    <property type="match status" value="1"/>
</dbReference>
<comment type="cofactor">
    <cofactor evidence="4">
        <name>Mg(2+)</name>
        <dbReference type="ChEBI" id="CHEBI:18420"/>
    </cofactor>
</comment>
<dbReference type="EMBL" id="JAUSVK010000001">
    <property type="protein sequence ID" value="MDQ0395697.1"/>
    <property type="molecule type" value="Genomic_DNA"/>
</dbReference>
<evidence type="ECO:0000256" key="3">
    <source>
        <dbReference type="ARBA" id="ARBA00022801"/>
    </source>
</evidence>
<dbReference type="Proteomes" id="UP001237448">
    <property type="component" value="Unassembled WGS sequence"/>
</dbReference>
<dbReference type="SUPFAM" id="SSF56784">
    <property type="entry name" value="HAD-like"/>
    <property type="match status" value="1"/>
</dbReference>
<dbReference type="PANTHER" id="PTHR43768:SF3">
    <property type="entry name" value="TREHALOSE 6-PHOSPHATE PHOSPHATASE"/>
    <property type="match status" value="1"/>
</dbReference>
<dbReference type="EC" id="3.1.3.12" evidence="4"/>
<dbReference type="PANTHER" id="PTHR43768">
    <property type="entry name" value="TREHALOSE 6-PHOSPHATE PHOSPHATASE"/>
    <property type="match status" value="1"/>
</dbReference>
<accession>A0ABU0FM64</accession>
<gene>
    <name evidence="5" type="ORF">J3R73_005489</name>
</gene>
<keyword evidence="3 4" id="KW-0378">Hydrolase</keyword>
<evidence type="ECO:0000256" key="2">
    <source>
        <dbReference type="ARBA" id="ARBA00008770"/>
    </source>
</evidence>
<keyword evidence="4" id="KW-0460">Magnesium</keyword>
<evidence type="ECO:0000313" key="5">
    <source>
        <dbReference type="EMBL" id="MDQ0395697.1"/>
    </source>
</evidence>
<dbReference type="Pfam" id="PF02358">
    <property type="entry name" value="Trehalose_PPase"/>
    <property type="match status" value="1"/>
</dbReference>
<sequence>MSTADNRAFTERTPAIREQIAAAPQDWALFLDLDGTLLDIAEHPWDVRTPPWLPGKLEGIEAGLSGAMAIVSGRPLADIDRLLEPSRFCAAAEHGAEMRLADDREVVGFALATDPLLLAAIEEAVGGFAGVVVEPKATAIAVHYRAAPDKGEAVFGALSEVLAQVGGDRRIMAGRFVFEVVATRISKAQAVKFLLSLPAFAGRTPVFIGDDVSDEEACLFVEEQGGVALRVAGEYFSLDRSAFRSPDEVRLWIATLAGDLERVREGALRA</sequence>
<evidence type="ECO:0000256" key="4">
    <source>
        <dbReference type="RuleBase" id="RU361117"/>
    </source>
</evidence>
<comment type="pathway">
    <text evidence="1 4">Glycan biosynthesis; trehalose biosynthesis.</text>
</comment>
<dbReference type="GO" id="GO:0004805">
    <property type="term" value="F:trehalose-phosphatase activity"/>
    <property type="evidence" value="ECO:0007669"/>
    <property type="project" value="UniProtKB-EC"/>
</dbReference>
<dbReference type="InterPro" id="IPR036412">
    <property type="entry name" value="HAD-like_sf"/>
</dbReference>
<comment type="function">
    <text evidence="4">Removes the phosphate from trehalose 6-phosphate to produce free trehalose.</text>
</comment>
<comment type="catalytic activity">
    <reaction evidence="4">
        <text>alpha,alpha-trehalose 6-phosphate + H2O = alpha,alpha-trehalose + phosphate</text>
        <dbReference type="Rhea" id="RHEA:23420"/>
        <dbReference type="ChEBI" id="CHEBI:15377"/>
        <dbReference type="ChEBI" id="CHEBI:16551"/>
        <dbReference type="ChEBI" id="CHEBI:43474"/>
        <dbReference type="ChEBI" id="CHEBI:58429"/>
        <dbReference type="EC" id="3.1.3.12"/>
    </reaction>
</comment>
<dbReference type="Gene3D" id="3.30.70.1020">
    <property type="entry name" value="Trehalose-6-phosphate phosphatase related protein, domain 2"/>
    <property type="match status" value="1"/>
</dbReference>
<reference evidence="5 6" key="1">
    <citation type="submission" date="2023-07" db="EMBL/GenBank/DDBJ databases">
        <title>Genomic Encyclopedia of Type Strains, Phase IV (KMG-IV): sequencing the most valuable type-strain genomes for metagenomic binning, comparative biology and taxonomic classification.</title>
        <authorList>
            <person name="Goeker M."/>
        </authorList>
    </citation>
    <scope>NUCLEOTIDE SEQUENCE [LARGE SCALE GENOMIC DNA]</scope>
    <source>
        <strain evidence="5 6">DSM 5896</strain>
    </source>
</reference>
<keyword evidence="6" id="KW-1185">Reference proteome</keyword>
<organism evidence="5 6">
    <name type="scientific">Labrys monachus</name>
    <dbReference type="NCBI Taxonomy" id="217067"/>
    <lineage>
        <taxon>Bacteria</taxon>
        <taxon>Pseudomonadati</taxon>
        <taxon>Pseudomonadota</taxon>
        <taxon>Alphaproteobacteria</taxon>
        <taxon>Hyphomicrobiales</taxon>
        <taxon>Xanthobacteraceae</taxon>
        <taxon>Labrys</taxon>
    </lineage>
</organism>
<dbReference type="NCBIfam" id="TIGR00685">
    <property type="entry name" value="T6PP"/>
    <property type="match status" value="1"/>
</dbReference>
<dbReference type="InterPro" id="IPR044651">
    <property type="entry name" value="OTSB-like"/>
</dbReference>
<name>A0ABU0FM64_9HYPH</name>
<comment type="caution">
    <text evidence="5">The sequence shown here is derived from an EMBL/GenBank/DDBJ whole genome shotgun (WGS) entry which is preliminary data.</text>
</comment>
<dbReference type="InterPro" id="IPR003337">
    <property type="entry name" value="Trehalose_PPase"/>
</dbReference>
<keyword evidence="4" id="KW-0479">Metal-binding</keyword>
<evidence type="ECO:0000313" key="6">
    <source>
        <dbReference type="Proteomes" id="UP001237448"/>
    </source>
</evidence>